<dbReference type="Proteomes" id="UP001608902">
    <property type="component" value="Unassembled WGS sequence"/>
</dbReference>
<reference evidence="2 3" key="1">
    <citation type="submission" date="2024-08" db="EMBL/GenBank/DDBJ databases">
        <title>Gnathostoma spinigerum genome.</title>
        <authorList>
            <person name="Gonzalez-Bertolin B."/>
            <person name="Monzon S."/>
            <person name="Zaballos A."/>
            <person name="Jimenez P."/>
            <person name="Dekumyoy P."/>
            <person name="Varona S."/>
            <person name="Cuesta I."/>
            <person name="Sumanam S."/>
            <person name="Adisakwattana P."/>
            <person name="Gasser R.B."/>
            <person name="Hernandez-Gonzalez A."/>
            <person name="Young N.D."/>
            <person name="Perteguer M.J."/>
        </authorList>
    </citation>
    <scope>NUCLEOTIDE SEQUENCE [LARGE SCALE GENOMIC DNA]</scope>
    <source>
        <strain evidence="2">AL3</strain>
        <tissue evidence="2">Liver</tissue>
    </source>
</reference>
<keyword evidence="1" id="KW-1133">Transmembrane helix</keyword>
<name>A0ABD6EX69_9BILA</name>
<evidence type="ECO:0000313" key="2">
    <source>
        <dbReference type="EMBL" id="MFH4981172.1"/>
    </source>
</evidence>
<gene>
    <name evidence="2" type="ORF">AB6A40_007881</name>
</gene>
<keyword evidence="3" id="KW-1185">Reference proteome</keyword>
<evidence type="ECO:0000256" key="1">
    <source>
        <dbReference type="SAM" id="Phobius"/>
    </source>
</evidence>
<keyword evidence="1" id="KW-0812">Transmembrane</keyword>
<dbReference type="CDD" id="cd12841">
    <property type="entry name" value="TM_EphA1"/>
    <property type="match status" value="1"/>
</dbReference>
<proteinExistence type="predicted"/>
<keyword evidence="1" id="KW-0472">Membrane</keyword>
<dbReference type="AlphaFoldDB" id="A0ABD6EX69"/>
<sequence length="81" mass="9004">MAALSGGEIAGIVIGVLLAIALIVVCIIFLIRKVGKSRKYHGTYRPQLEEFHYAKDLPPIQPPAIEGYVNRGYCCAFRYFC</sequence>
<comment type="caution">
    <text evidence="2">The sequence shown here is derived from an EMBL/GenBank/DDBJ whole genome shotgun (WGS) entry which is preliminary data.</text>
</comment>
<protein>
    <submittedName>
        <fullName evidence="2">Uncharacterized protein</fullName>
    </submittedName>
</protein>
<feature type="transmembrane region" description="Helical" evidence="1">
    <location>
        <begin position="12"/>
        <end position="31"/>
    </location>
</feature>
<organism evidence="2 3">
    <name type="scientific">Gnathostoma spinigerum</name>
    <dbReference type="NCBI Taxonomy" id="75299"/>
    <lineage>
        <taxon>Eukaryota</taxon>
        <taxon>Metazoa</taxon>
        <taxon>Ecdysozoa</taxon>
        <taxon>Nematoda</taxon>
        <taxon>Chromadorea</taxon>
        <taxon>Rhabditida</taxon>
        <taxon>Spirurina</taxon>
        <taxon>Gnathostomatomorpha</taxon>
        <taxon>Gnathostomatoidea</taxon>
        <taxon>Gnathostomatidae</taxon>
        <taxon>Gnathostoma</taxon>
    </lineage>
</organism>
<dbReference type="EMBL" id="JBGFUD010006730">
    <property type="protein sequence ID" value="MFH4981172.1"/>
    <property type="molecule type" value="Genomic_DNA"/>
</dbReference>
<evidence type="ECO:0000313" key="3">
    <source>
        <dbReference type="Proteomes" id="UP001608902"/>
    </source>
</evidence>
<accession>A0ABD6EX69</accession>